<keyword evidence="4" id="KW-0285">Flavoprotein</keyword>
<dbReference type="Gene3D" id="3.10.520.10">
    <property type="entry name" value="ApbE-like domains"/>
    <property type="match status" value="2"/>
</dbReference>
<comment type="catalytic activity">
    <reaction evidence="10">
        <text>L-threonyl-[protein] + FAD = FMN-L-threonyl-[protein] + AMP + H(+)</text>
        <dbReference type="Rhea" id="RHEA:36847"/>
        <dbReference type="Rhea" id="RHEA-COMP:11060"/>
        <dbReference type="Rhea" id="RHEA-COMP:11061"/>
        <dbReference type="ChEBI" id="CHEBI:15378"/>
        <dbReference type="ChEBI" id="CHEBI:30013"/>
        <dbReference type="ChEBI" id="CHEBI:57692"/>
        <dbReference type="ChEBI" id="CHEBI:74257"/>
        <dbReference type="ChEBI" id="CHEBI:456215"/>
        <dbReference type="EC" id="2.7.1.180"/>
    </reaction>
</comment>
<dbReference type="GO" id="GO:0046872">
    <property type="term" value="F:metal ion binding"/>
    <property type="evidence" value="ECO:0007669"/>
    <property type="project" value="UniProtKB-KW"/>
</dbReference>
<evidence type="ECO:0000256" key="5">
    <source>
        <dbReference type="ARBA" id="ARBA00022679"/>
    </source>
</evidence>
<dbReference type="EMBL" id="CAFBLH010000030">
    <property type="protein sequence ID" value="CAB4871171.1"/>
    <property type="molecule type" value="Genomic_DNA"/>
</dbReference>
<dbReference type="EC" id="2.7.1.180" evidence="2"/>
<gene>
    <name evidence="11" type="ORF">UFOPK3342_00983</name>
</gene>
<accession>A0A6J7DKX1</accession>
<dbReference type="SUPFAM" id="SSF143631">
    <property type="entry name" value="ApbE-like"/>
    <property type="match status" value="1"/>
</dbReference>
<reference evidence="11" key="1">
    <citation type="submission" date="2020-05" db="EMBL/GenBank/DDBJ databases">
        <authorList>
            <person name="Chiriac C."/>
            <person name="Salcher M."/>
            <person name="Ghai R."/>
            <person name="Kavagutti S V."/>
        </authorList>
    </citation>
    <scope>NUCLEOTIDE SEQUENCE</scope>
</reference>
<evidence type="ECO:0000256" key="7">
    <source>
        <dbReference type="ARBA" id="ARBA00022827"/>
    </source>
</evidence>
<proteinExistence type="predicted"/>
<keyword evidence="7" id="KW-0274">FAD</keyword>
<evidence type="ECO:0000256" key="4">
    <source>
        <dbReference type="ARBA" id="ARBA00022630"/>
    </source>
</evidence>
<protein>
    <recommendedName>
        <fullName evidence="3">FAD:protein FMN transferase</fullName>
        <ecNumber evidence="2">2.7.1.180</ecNumber>
    </recommendedName>
    <alternativeName>
        <fullName evidence="9">Flavin transferase</fullName>
    </alternativeName>
</protein>
<evidence type="ECO:0000256" key="3">
    <source>
        <dbReference type="ARBA" id="ARBA00016337"/>
    </source>
</evidence>
<dbReference type="InterPro" id="IPR024932">
    <property type="entry name" value="ApbE"/>
</dbReference>
<evidence type="ECO:0000256" key="2">
    <source>
        <dbReference type="ARBA" id="ARBA00011955"/>
    </source>
</evidence>
<evidence type="ECO:0000256" key="10">
    <source>
        <dbReference type="ARBA" id="ARBA00048540"/>
    </source>
</evidence>
<dbReference type="AlphaFoldDB" id="A0A6J7DKX1"/>
<evidence type="ECO:0000256" key="6">
    <source>
        <dbReference type="ARBA" id="ARBA00022723"/>
    </source>
</evidence>
<keyword evidence="5" id="KW-0808">Transferase</keyword>
<dbReference type="PANTHER" id="PTHR30040">
    <property type="entry name" value="THIAMINE BIOSYNTHESIS LIPOPROTEIN APBE"/>
    <property type="match status" value="1"/>
</dbReference>
<evidence type="ECO:0000313" key="11">
    <source>
        <dbReference type="EMBL" id="CAB4871171.1"/>
    </source>
</evidence>
<keyword evidence="6" id="KW-0479">Metal-binding</keyword>
<dbReference type="InterPro" id="IPR003374">
    <property type="entry name" value="ApbE-like_sf"/>
</dbReference>
<evidence type="ECO:0000256" key="9">
    <source>
        <dbReference type="ARBA" id="ARBA00031306"/>
    </source>
</evidence>
<evidence type="ECO:0000256" key="1">
    <source>
        <dbReference type="ARBA" id="ARBA00001946"/>
    </source>
</evidence>
<dbReference type="PANTHER" id="PTHR30040:SF2">
    <property type="entry name" value="FAD:PROTEIN FMN TRANSFERASE"/>
    <property type="match status" value="1"/>
</dbReference>
<dbReference type="Pfam" id="PF02424">
    <property type="entry name" value="ApbE"/>
    <property type="match status" value="1"/>
</dbReference>
<comment type="cofactor">
    <cofactor evidence="1">
        <name>Mg(2+)</name>
        <dbReference type="ChEBI" id="CHEBI:18420"/>
    </cofactor>
</comment>
<sequence length="253" mass="27376">MNRIQSEFEVWGTVVFIECASSNVSKEQLQQGIDSAHAFCLGVDEVFSTYKANSQISRLRRGELRIQECDENVKEVWEICDKARELTGGAFNPWAVPGGFDPSGLVKGWAADECADILLAAGADHIHVNAAGDLALRGGFFDEESQIVQPWSIGVVNPDNKMEVLQVFAITDGAIATSGTYERGAHITDPLTGMIAIGAKSATIVGPNGALCDALATAVMVAGKDSAIWFSQSELSEYRPWVIERHENLSWSI</sequence>
<dbReference type="GO" id="GO:0016740">
    <property type="term" value="F:transferase activity"/>
    <property type="evidence" value="ECO:0007669"/>
    <property type="project" value="UniProtKB-KW"/>
</dbReference>
<evidence type="ECO:0000256" key="8">
    <source>
        <dbReference type="ARBA" id="ARBA00022842"/>
    </source>
</evidence>
<keyword evidence="8" id="KW-0460">Magnesium</keyword>
<organism evidence="11">
    <name type="scientific">freshwater metagenome</name>
    <dbReference type="NCBI Taxonomy" id="449393"/>
    <lineage>
        <taxon>unclassified sequences</taxon>
        <taxon>metagenomes</taxon>
        <taxon>ecological metagenomes</taxon>
    </lineage>
</organism>
<name>A0A6J7DKX1_9ZZZZ</name>